<dbReference type="RefSeq" id="WP_377213636.1">
    <property type="nucleotide sequence ID" value="NZ_JBHTJV010000025.1"/>
</dbReference>
<organism evidence="3 4">
    <name type="scientific">Pseudahrensia aquimaris</name>
    <dbReference type="NCBI Taxonomy" id="744461"/>
    <lineage>
        <taxon>Bacteria</taxon>
        <taxon>Pseudomonadati</taxon>
        <taxon>Pseudomonadota</taxon>
        <taxon>Alphaproteobacteria</taxon>
        <taxon>Hyphomicrobiales</taxon>
        <taxon>Ahrensiaceae</taxon>
        <taxon>Pseudahrensia</taxon>
    </lineage>
</organism>
<dbReference type="InterPro" id="IPR043143">
    <property type="entry name" value="Mal/L-sulf/L-lact_DH-like_NADP"/>
</dbReference>
<name>A0ABW3FI45_9HYPH</name>
<gene>
    <name evidence="3" type="ORF">ACFQ14_15380</name>
</gene>
<evidence type="ECO:0000256" key="2">
    <source>
        <dbReference type="ARBA" id="ARBA00023002"/>
    </source>
</evidence>
<comment type="caution">
    <text evidence="3">The sequence shown here is derived from an EMBL/GenBank/DDBJ whole genome shotgun (WGS) entry which is preliminary data.</text>
</comment>
<evidence type="ECO:0000313" key="3">
    <source>
        <dbReference type="EMBL" id="MFD0917785.1"/>
    </source>
</evidence>
<accession>A0ABW3FI45</accession>
<dbReference type="EMBL" id="JBHTJV010000025">
    <property type="protein sequence ID" value="MFD0917785.1"/>
    <property type="molecule type" value="Genomic_DNA"/>
</dbReference>
<keyword evidence="4" id="KW-1185">Reference proteome</keyword>
<proteinExistence type="inferred from homology"/>
<dbReference type="PANTHER" id="PTHR11091">
    <property type="entry name" value="OXIDOREDUCTASE-RELATED"/>
    <property type="match status" value="1"/>
</dbReference>
<reference evidence="4" key="1">
    <citation type="journal article" date="2019" name="Int. J. Syst. Evol. Microbiol.">
        <title>The Global Catalogue of Microorganisms (GCM) 10K type strain sequencing project: providing services to taxonomists for standard genome sequencing and annotation.</title>
        <authorList>
            <consortium name="The Broad Institute Genomics Platform"/>
            <consortium name="The Broad Institute Genome Sequencing Center for Infectious Disease"/>
            <person name="Wu L."/>
            <person name="Ma J."/>
        </authorList>
    </citation>
    <scope>NUCLEOTIDE SEQUENCE [LARGE SCALE GENOMIC DNA]</scope>
    <source>
        <strain evidence="4">CCUG 60023</strain>
    </source>
</reference>
<dbReference type="Gene3D" id="1.10.1530.10">
    <property type="match status" value="1"/>
</dbReference>
<dbReference type="Gene3D" id="3.30.1370.60">
    <property type="entry name" value="Hypothetical oxidoreductase yiak, domain 2"/>
    <property type="match status" value="1"/>
</dbReference>
<dbReference type="InterPro" id="IPR036111">
    <property type="entry name" value="Mal/L-sulfo/L-lacto_DH-like_sf"/>
</dbReference>
<dbReference type="SUPFAM" id="SSF89733">
    <property type="entry name" value="L-sulfolactate dehydrogenase-like"/>
    <property type="match status" value="1"/>
</dbReference>
<dbReference type="InterPro" id="IPR043144">
    <property type="entry name" value="Mal/L-sulf/L-lact_DH-like_ah"/>
</dbReference>
<sequence length="334" mass="33856">MFVLSIEDTHRLIAETLERCDTSPANAASVAKALIAAECAGQAGHGMRRLPSYAAQASSGKVDGYARVVCEQVAPAALKIDAAHGFAYPALDAMHARLPEMAKTNGIAVAGIHRSHHCGVAGVIVEQLADAGLVALMFANTPAAMAPAGGSKAIYGTNPIAFAAPRGDAGPIVVDVSLSKVARGKIMAAKQSGKPIPEGIALGPDGEPTTDADAALAGTMLPIGDAKGTALALMVELLAAGVTGASYAADASSFLSADGPPPGTGQLVIAIDPTKFGGEAIIHHINALACQIENQDGARVPGARRREIAQKVRENGIEIDDDLLKAIQSVGVNS</sequence>
<protein>
    <submittedName>
        <fullName evidence="3">Ldh family oxidoreductase</fullName>
    </submittedName>
</protein>
<dbReference type="Pfam" id="PF02615">
    <property type="entry name" value="Ldh_2"/>
    <property type="match status" value="1"/>
</dbReference>
<keyword evidence="2" id="KW-0560">Oxidoreductase</keyword>
<dbReference type="Proteomes" id="UP001597101">
    <property type="component" value="Unassembled WGS sequence"/>
</dbReference>
<dbReference type="PANTHER" id="PTHR11091:SF0">
    <property type="entry name" value="MALATE DEHYDROGENASE"/>
    <property type="match status" value="1"/>
</dbReference>
<evidence type="ECO:0000256" key="1">
    <source>
        <dbReference type="ARBA" id="ARBA00006056"/>
    </source>
</evidence>
<comment type="similarity">
    <text evidence="1">Belongs to the LDH2/MDH2 oxidoreductase family.</text>
</comment>
<evidence type="ECO:0000313" key="4">
    <source>
        <dbReference type="Proteomes" id="UP001597101"/>
    </source>
</evidence>
<dbReference type="InterPro" id="IPR003767">
    <property type="entry name" value="Malate/L-lactate_DH-like"/>
</dbReference>